<evidence type="ECO:0000256" key="4">
    <source>
        <dbReference type="SAM" id="SignalP"/>
    </source>
</evidence>
<feature type="signal peptide" evidence="4">
    <location>
        <begin position="1"/>
        <end position="23"/>
    </location>
</feature>
<evidence type="ECO:0000259" key="6">
    <source>
        <dbReference type="Pfam" id="PF17900"/>
    </source>
</evidence>
<keyword evidence="4" id="KW-0732">Signal</keyword>
<evidence type="ECO:0000259" key="5">
    <source>
        <dbReference type="Pfam" id="PF01433"/>
    </source>
</evidence>
<dbReference type="GeneID" id="112451641"/>
<dbReference type="SUPFAM" id="SSF55486">
    <property type="entry name" value="Metalloproteases ('zincins'), catalytic domain"/>
    <property type="match status" value="1"/>
</dbReference>
<dbReference type="Proteomes" id="UP000504618">
    <property type="component" value="Unplaced"/>
</dbReference>
<keyword evidence="2" id="KW-0479">Metal-binding</keyword>
<protein>
    <submittedName>
        <fullName evidence="8">Aminopeptidase 1-like isoform X2</fullName>
    </submittedName>
</protein>
<proteinExistence type="predicted"/>
<keyword evidence="7" id="KW-1185">Reference proteome</keyword>
<dbReference type="Pfam" id="PF17900">
    <property type="entry name" value="Peptidase_M1_N"/>
    <property type="match status" value="1"/>
</dbReference>
<organism evidence="7 8">
    <name type="scientific">Temnothorax curvispinosus</name>
    <dbReference type="NCBI Taxonomy" id="300111"/>
    <lineage>
        <taxon>Eukaryota</taxon>
        <taxon>Metazoa</taxon>
        <taxon>Ecdysozoa</taxon>
        <taxon>Arthropoda</taxon>
        <taxon>Hexapoda</taxon>
        <taxon>Insecta</taxon>
        <taxon>Pterygota</taxon>
        <taxon>Neoptera</taxon>
        <taxon>Endopterygota</taxon>
        <taxon>Hymenoptera</taxon>
        <taxon>Apocrita</taxon>
        <taxon>Aculeata</taxon>
        <taxon>Formicoidea</taxon>
        <taxon>Formicidae</taxon>
        <taxon>Myrmicinae</taxon>
        <taxon>Temnothorax</taxon>
    </lineage>
</organism>
<dbReference type="GO" id="GO:0005615">
    <property type="term" value="C:extracellular space"/>
    <property type="evidence" value="ECO:0007669"/>
    <property type="project" value="TreeGrafter"/>
</dbReference>
<dbReference type="Gene3D" id="3.30.2010.30">
    <property type="match status" value="1"/>
</dbReference>
<feature type="site" description="Transition state stabilizer" evidence="3">
    <location>
        <position position="352"/>
    </location>
</feature>
<dbReference type="AlphaFoldDB" id="A0A6J1PCN5"/>
<dbReference type="InterPro" id="IPR027268">
    <property type="entry name" value="Peptidase_M4/M1_CTD_sf"/>
</dbReference>
<dbReference type="GO" id="GO:0005737">
    <property type="term" value="C:cytoplasm"/>
    <property type="evidence" value="ECO:0007669"/>
    <property type="project" value="TreeGrafter"/>
</dbReference>
<dbReference type="GO" id="GO:0070006">
    <property type="term" value="F:metalloaminopeptidase activity"/>
    <property type="evidence" value="ECO:0007669"/>
    <property type="project" value="TreeGrafter"/>
</dbReference>
<dbReference type="Gene3D" id="1.10.390.10">
    <property type="entry name" value="Neutral Protease Domain 2"/>
    <property type="match status" value="1"/>
</dbReference>
<gene>
    <name evidence="8" type="primary">LOC112451641</name>
</gene>
<keyword evidence="2" id="KW-0862">Zinc</keyword>
<dbReference type="InterPro" id="IPR014782">
    <property type="entry name" value="Peptidase_M1_dom"/>
</dbReference>
<feature type="chain" id="PRO_5027105827" evidence="4">
    <location>
        <begin position="24"/>
        <end position="437"/>
    </location>
</feature>
<dbReference type="CDD" id="cd09601">
    <property type="entry name" value="M1_APN-Q_like"/>
    <property type="match status" value="1"/>
</dbReference>
<dbReference type="InterPro" id="IPR045357">
    <property type="entry name" value="Aminopeptidase_N-like_N"/>
</dbReference>
<sequence>MELPKLLLHIGLILATVTNFCIADDDAKGPKYIYRLPIISKPVDYNISLIIPDLEKSNTFHGETIVTVDIVRETFHISLHSQGLEINETATTLTNNTIVYTPEAYTYNHGTNILSLHFENQLYRGNYTLNMKFAGNFSQIDSGSGGFIKIPYTYEEGNTKYYRTLAATHLMPNKARRMFPCWDEPAIKTYFMISVMHHQNYTITPLLEEYTNRTKGLPKIDHVMVPNYPVDGMEDWGIIIYKESEVVYDDSKDPIFQKRKVASLVAHELAHQWFGNFITPSWWPDLWLSKGFAVFFQVYFLNKTFEDWRSMDFFVTGAIHDTLHLDIGLLDSVNLNLHDTLDYDQLFGDEVYKKAPAILRMLYHAVGDEVFRKGIIKYFATKQYTAFTPDNLWSAIQSAKDEASYVPYMRDQKFRIKEVMDTWIVQNRYPVLNVTKR</sequence>
<feature type="domain" description="Peptidase M1 membrane alanine aminopeptidase" evidence="5">
    <location>
        <begin position="206"/>
        <end position="423"/>
    </location>
</feature>
<dbReference type="GO" id="GO:0016020">
    <property type="term" value="C:membrane"/>
    <property type="evidence" value="ECO:0007669"/>
    <property type="project" value="TreeGrafter"/>
</dbReference>
<dbReference type="SUPFAM" id="SSF63737">
    <property type="entry name" value="Leukotriene A4 hydrolase N-terminal domain"/>
    <property type="match status" value="1"/>
</dbReference>
<dbReference type="GO" id="GO:0006508">
    <property type="term" value="P:proteolysis"/>
    <property type="evidence" value="ECO:0007669"/>
    <property type="project" value="TreeGrafter"/>
</dbReference>
<feature type="binding site" evidence="2">
    <location>
        <position position="267"/>
    </location>
    <ligand>
        <name>Zn(2+)</name>
        <dbReference type="ChEBI" id="CHEBI:29105"/>
        <note>catalytic</note>
    </ligand>
</feature>
<feature type="binding site" evidence="2">
    <location>
        <position position="271"/>
    </location>
    <ligand>
        <name>Zn(2+)</name>
        <dbReference type="ChEBI" id="CHEBI:29105"/>
        <note>catalytic</note>
    </ligand>
</feature>
<dbReference type="PANTHER" id="PTHR11533">
    <property type="entry name" value="PROTEASE M1 ZINC METALLOPROTEASE"/>
    <property type="match status" value="1"/>
</dbReference>
<evidence type="ECO:0000313" key="8">
    <source>
        <dbReference type="RefSeq" id="XP_024867171.1"/>
    </source>
</evidence>
<dbReference type="RefSeq" id="XP_024867171.1">
    <property type="nucleotide sequence ID" value="XM_025011403.1"/>
</dbReference>
<dbReference type="InterPro" id="IPR042097">
    <property type="entry name" value="Aminopeptidase_N-like_N_sf"/>
</dbReference>
<evidence type="ECO:0000256" key="2">
    <source>
        <dbReference type="PIRSR" id="PIRSR634016-3"/>
    </source>
</evidence>
<dbReference type="Pfam" id="PF01433">
    <property type="entry name" value="Peptidase_M1"/>
    <property type="match status" value="1"/>
</dbReference>
<dbReference type="PANTHER" id="PTHR11533:SF294">
    <property type="entry name" value="THYROTROPIN-RELEASING HORMONE-DEGRADING ECTOENZYME"/>
    <property type="match status" value="1"/>
</dbReference>
<reference evidence="8" key="1">
    <citation type="submission" date="2025-08" db="UniProtKB">
        <authorList>
            <consortium name="RefSeq"/>
        </authorList>
    </citation>
    <scope>IDENTIFICATION</scope>
    <source>
        <tissue evidence="8">Whole body</tissue>
    </source>
</reference>
<evidence type="ECO:0000256" key="3">
    <source>
        <dbReference type="PIRSR" id="PIRSR634016-4"/>
    </source>
</evidence>
<dbReference type="GO" id="GO:0008270">
    <property type="term" value="F:zinc ion binding"/>
    <property type="evidence" value="ECO:0007669"/>
    <property type="project" value="InterPro"/>
</dbReference>
<dbReference type="InterPro" id="IPR050344">
    <property type="entry name" value="Peptidase_M1_aminopeptidases"/>
</dbReference>
<feature type="domain" description="Aminopeptidase N-like N-terminal" evidence="6">
    <location>
        <begin position="42"/>
        <end position="203"/>
    </location>
</feature>
<feature type="active site" description="Proton acceptor" evidence="1">
    <location>
        <position position="268"/>
    </location>
</feature>
<accession>A0A6J1PCN5</accession>
<comment type="cofactor">
    <cofactor evidence="2">
        <name>Zn(2+)</name>
        <dbReference type="ChEBI" id="CHEBI:29105"/>
    </cofactor>
    <text evidence="2">Binds 1 zinc ion per subunit.</text>
</comment>
<evidence type="ECO:0000256" key="1">
    <source>
        <dbReference type="PIRSR" id="PIRSR634016-1"/>
    </source>
</evidence>
<dbReference type="Gene3D" id="2.60.40.1730">
    <property type="entry name" value="tricorn interacting facor f3 domain"/>
    <property type="match status" value="1"/>
</dbReference>
<dbReference type="GO" id="GO:0042277">
    <property type="term" value="F:peptide binding"/>
    <property type="evidence" value="ECO:0007669"/>
    <property type="project" value="TreeGrafter"/>
</dbReference>
<dbReference type="GO" id="GO:0043171">
    <property type="term" value="P:peptide catabolic process"/>
    <property type="evidence" value="ECO:0007669"/>
    <property type="project" value="TreeGrafter"/>
</dbReference>
<evidence type="ECO:0000313" key="7">
    <source>
        <dbReference type="Proteomes" id="UP000504618"/>
    </source>
</evidence>
<dbReference type="InterPro" id="IPR034016">
    <property type="entry name" value="M1_APN-typ"/>
</dbReference>
<name>A0A6J1PCN5_9HYME</name>